<dbReference type="GO" id="GO:0022904">
    <property type="term" value="P:respiratory electron transport chain"/>
    <property type="evidence" value="ECO:0007669"/>
    <property type="project" value="InterPro"/>
</dbReference>
<keyword evidence="6" id="KW-0479">Metal-binding</keyword>
<protein>
    <recommendedName>
        <fullName evidence="13">Cytochrome b561 bacterial/Ni-hydrogenase domain-containing protein</fullName>
    </recommendedName>
</protein>
<dbReference type="InterPro" id="IPR011577">
    <property type="entry name" value="Cyt_b561_bac/Ni-Hgenase"/>
</dbReference>
<comment type="subcellular location">
    <subcellularLocation>
        <location evidence="1">Cell membrane</location>
        <topology evidence="1">Multi-pass membrane protein</topology>
    </subcellularLocation>
</comment>
<feature type="transmembrane region" description="Helical" evidence="12">
    <location>
        <begin position="158"/>
        <end position="178"/>
    </location>
</feature>
<dbReference type="GO" id="GO:0005886">
    <property type="term" value="C:plasma membrane"/>
    <property type="evidence" value="ECO:0007669"/>
    <property type="project" value="UniProtKB-SubCell"/>
</dbReference>
<feature type="transmembrane region" description="Helical" evidence="12">
    <location>
        <begin position="68"/>
        <end position="86"/>
    </location>
</feature>
<keyword evidence="10 12" id="KW-0472">Membrane</keyword>
<evidence type="ECO:0000256" key="1">
    <source>
        <dbReference type="ARBA" id="ARBA00004651"/>
    </source>
</evidence>
<evidence type="ECO:0000256" key="11">
    <source>
        <dbReference type="ARBA" id="ARBA00037975"/>
    </source>
</evidence>
<proteinExistence type="inferred from homology"/>
<dbReference type="AlphaFoldDB" id="A0A1J5SZ03"/>
<accession>A0A1J5SZ03</accession>
<evidence type="ECO:0000256" key="12">
    <source>
        <dbReference type="SAM" id="Phobius"/>
    </source>
</evidence>
<evidence type="ECO:0000256" key="9">
    <source>
        <dbReference type="ARBA" id="ARBA00023004"/>
    </source>
</evidence>
<keyword evidence="9" id="KW-0408">Iron</keyword>
<gene>
    <name evidence="14" type="ORF">GALL_48620</name>
</gene>
<evidence type="ECO:0000256" key="8">
    <source>
        <dbReference type="ARBA" id="ARBA00022989"/>
    </source>
</evidence>
<feature type="transmembrane region" description="Helical" evidence="12">
    <location>
        <begin position="107"/>
        <end position="125"/>
    </location>
</feature>
<evidence type="ECO:0000256" key="5">
    <source>
        <dbReference type="ARBA" id="ARBA00022692"/>
    </source>
</evidence>
<evidence type="ECO:0000259" key="13">
    <source>
        <dbReference type="Pfam" id="PF01292"/>
    </source>
</evidence>
<dbReference type="EMBL" id="MLJW01000013">
    <property type="protein sequence ID" value="OIR13727.1"/>
    <property type="molecule type" value="Genomic_DNA"/>
</dbReference>
<reference evidence="14" key="1">
    <citation type="submission" date="2016-10" db="EMBL/GenBank/DDBJ databases">
        <title>Sequence of Gallionella enrichment culture.</title>
        <authorList>
            <person name="Poehlein A."/>
            <person name="Muehling M."/>
            <person name="Daniel R."/>
        </authorList>
    </citation>
    <scope>NUCLEOTIDE SEQUENCE</scope>
</reference>
<dbReference type="InterPro" id="IPR016174">
    <property type="entry name" value="Di-haem_cyt_TM"/>
</dbReference>
<dbReference type="PANTHER" id="PTHR30529:SF1">
    <property type="entry name" value="CYTOCHROME B561 HOMOLOG 2"/>
    <property type="match status" value="1"/>
</dbReference>
<keyword evidence="4" id="KW-0349">Heme</keyword>
<feature type="transmembrane region" description="Helical" evidence="12">
    <location>
        <begin position="25"/>
        <end position="48"/>
    </location>
</feature>
<dbReference type="GO" id="GO:0009055">
    <property type="term" value="F:electron transfer activity"/>
    <property type="evidence" value="ECO:0007669"/>
    <property type="project" value="InterPro"/>
</dbReference>
<dbReference type="Pfam" id="PF01292">
    <property type="entry name" value="Ni_hydr_CYTB"/>
    <property type="match status" value="1"/>
</dbReference>
<sequence length="200" mass="22545">MDILPANFTTDIRVSPPRRSASEKYTATAIAMHWFMAIAIIGLFALGLYMHDLPLSPWKLRVYSWHKWAGATIFGLAIVRLAWRMYQHPPQLPQHMGRIERTLARGGHGLLYLLMFAIPLSGWLMSSAKGFPTVLFGVFPLPDLLSKNKELGDILQTVHWGLNMLLAAIVAGHIAAALRHHFFDRDDVLTRMLPGSRKSH</sequence>
<evidence type="ECO:0000256" key="10">
    <source>
        <dbReference type="ARBA" id="ARBA00023136"/>
    </source>
</evidence>
<evidence type="ECO:0000256" key="6">
    <source>
        <dbReference type="ARBA" id="ARBA00022723"/>
    </source>
</evidence>
<keyword evidence="8 12" id="KW-1133">Transmembrane helix</keyword>
<evidence type="ECO:0000256" key="3">
    <source>
        <dbReference type="ARBA" id="ARBA00022475"/>
    </source>
</evidence>
<comment type="caution">
    <text evidence="14">The sequence shown here is derived from an EMBL/GenBank/DDBJ whole genome shotgun (WGS) entry which is preliminary data.</text>
</comment>
<comment type="similarity">
    <text evidence="11">Belongs to the cytochrome b561 family.</text>
</comment>
<dbReference type="Gene3D" id="1.20.950.20">
    <property type="entry name" value="Transmembrane di-heme cytochromes, Chain C"/>
    <property type="match status" value="1"/>
</dbReference>
<keyword evidence="7" id="KW-0249">Electron transport</keyword>
<feature type="domain" description="Cytochrome b561 bacterial/Ni-hydrogenase" evidence="13">
    <location>
        <begin position="25"/>
        <end position="195"/>
    </location>
</feature>
<evidence type="ECO:0000313" key="14">
    <source>
        <dbReference type="EMBL" id="OIR13727.1"/>
    </source>
</evidence>
<keyword evidence="5 12" id="KW-0812">Transmembrane</keyword>
<keyword evidence="3" id="KW-1003">Cell membrane</keyword>
<dbReference type="SUPFAM" id="SSF81342">
    <property type="entry name" value="Transmembrane di-heme cytochromes"/>
    <property type="match status" value="1"/>
</dbReference>
<organism evidence="14">
    <name type="scientific">mine drainage metagenome</name>
    <dbReference type="NCBI Taxonomy" id="410659"/>
    <lineage>
        <taxon>unclassified sequences</taxon>
        <taxon>metagenomes</taxon>
        <taxon>ecological metagenomes</taxon>
    </lineage>
</organism>
<evidence type="ECO:0000256" key="2">
    <source>
        <dbReference type="ARBA" id="ARBA00022448"/>
    </source>
</evidence>
<dbReference type="InterPro" id="IPR052168">
    <property type="entry name" value="Cytochrome_b561_oxidase"/>
</dbReference>
<name>A0A1J5SZ03_9ZZZZ</name>
<keyword evidence="2" id="KW-0813">Transport</keyword>
<evidence type="ECO:0000256" key="4">
    <source>
        <dbReference type="ARBA" id="ARBA00022617"/>
    </source>
</evidence>
<dbReference type="GO" id="GO:0046872">
    <property type="term" value="F:metal ion binding"/>
    <property type="evidence" value="ECO:0007669"/>
    <property type="project" value="UniProtKB-KW"/>
</dbReference>
<dbReference type="PANTHER" id="PTHR30529">
    <property type="entry name" value="CYTOCHROME B561"/>
    <property type="match status" value="1"/>
</dbReference>
<dbReference type="GO" id="GO:0020037">
    <property type="term" value="F:heme binding"/>
    <property type="evidence" value="ECO:0007669"/>
    <property type="project" value="TreeGrafter"/>
</dbReference>
<evidence type="ECO:0000256" key="7">
    <source>
        <dbReference type="ARBA" id="ARBA00022982"/>
    </source>
</evidence>